<dbReference type="Gene3D" id="1.10.10.10">
    <property type="entry name" value="Winged helix-like DNA-binding domain superfamily/Winged helix DNA-binding domain"/>
    <property type="match status" value="1"/>
</dbReference>
<dbReference type="PROSITE" id="PS50931">
    <property type="entry name" value="HTH_LYSR"/>
    <property type="match status" value="1"/>
</dbReference>
<dbReference type="AlphaFoldDB" id="A0A3S0IBW3"/>
<dbReference type="GO" id="GO:0003700">
    <property type="term" value="F:DNA-binding transcription factor activity"/>
    <property type="evidence" value="ECO:0007669"/>
    <property type="project" value="InterPro"/>
</dbReference>
<dbReference type="PANTHER" id="PTHR30419:SF2">
    <property type="entry name" value="LYSR FAMILY TRANSCRIPTIONAL REGULATOR"/>
    <property type="match status" value="1"/>
</dbReference>
<evidence type="ECO:0000259" key="5">
    <source>
        <dbReference type="PROSITE" id="PS50931"/>
    </source>
</evidence>
<keyword evidence="2" id="KW-0805">Transcription regulation</keyword>
<dbReference type="SUPFAM" id="SSF46785">
    <property type="entry name" value="Winged helix' DNA-binding domain"/>
    <property type="match status" value="1"/>
</dbReference>
<dbReference type="GO" id="GO:0003677">
    <property type="term" value="F:DNA binding"/>
    <property type="evidence" value="ECO:0007669"/>
    <property type="project" value="UniProtKB-KW"/>
</dbReference>
<organism evidence="6 7">
    <name type="scientific">Azospirillum griseum</name>
    <dbReference type="NCBI Taxonomy" id="2496639"/>
    <lineage>
        <taxon>Bacteria</taxon>
        <taxon>Pseudomonadati</taxon>
        <taxon>Pseudomonadota</taxon>
        <taxon>Alphaproteobacteria</taxon>
        <taxon>Rhodospirillales</taxon>
        <taxon>Azospirillaceae</taxon>
        <taxon>Azospirillum</taxon>
    </lineage>
</organism>
<sequence>MVRHDLLTLQLFTAVAECGNIAQASALHNIAASAVSKRIADLEYGMGVPLLYRRHRGVALTPAGEVLLRHARAITHMTERMSADMSEFASGVRGHVRIAANISAIAQFLPDDLASFVNANPDVRIELREENSDTILALVRDGLVDLGIYNGVMPADDLETLSYRRDRLVVIVPCGHPLEGAEAVAFARVLDHDLVGLQTGSSLQAMFRAKAAEHGRSIRVRVEAMSFDGVRRMVRAGLGIAILPDGAALPYAETSRLSVVPLAEPWAAREIRIAAREMSSLPKVVRVLIDHVRGQRAE</sequence>
<reference evidence="6 7" key="1">
    <citation type="submission" date="2018-12" db="EMBL/GenBank/DDBJ databases">
        <authorList>
            <person name="Yang Y."/>
        </authorList>
    </citation>
    <scope>NUCLEOTIDE SEQUENCE [LARGE SCALE GENOMIC DNA]</scope>
    <source>
        <strain evidence="6 7">L-25-5w-1</strain>
    </source>
</reference>
<dbReference type="FunFam" id="1.10.10.10:FF:000001">
    <property type="entry name" value="LysR family transcriptional regulator"/>
    <property type="match status" value="1"/>
</dbReference>
<dbReference type="Pfam" id="PF03466">
    <property type="entry name" value="LysR_substrate"/>
    <property type="match status" value="1"/>
</dbReference>
<evidence type="ECO:0000313" key="7">
    <source>
        <dbReference type="Proteomes" id="UP000277007"/>
    </source>
</evidence>
<dbReference type="Proteomes" id="UP000277007">
    <property type="component" value="Unassembled WGS sequence"/>
</dbReference>
<dbReference type="InterPro" id="IPR036388">
    <property type="entry name" value="WH-like_DNA-bd_sf"/>
</dbReference>
<evidence type="ECO:0000256" key="3">
    <source>
        <dbReference type="ARBA" id="ARBA00023125"/>
    </source>
</evidence>
<dbReference type="OrthoDB" id="9785974at2"/>
<evidence type="ECO:0000256" key="2">
    <source>
        <dbReference type="ARBA" id="ARBA00023015"/>
    </source>
</evidence>
<feature type="domain" description="HTH lysR-type" evidence="5">
    <location>
        <begin position="9"/>
        <end position="61"/>
    </location>
</feature>
<accession>A0A3S0IBW3</accession>
<dbReference type="RefSeq" id="WP_126619787.1">
    <property type="nucleotide sequence ID" value="NZ_JBHUCY010000026.1"/>
</dbReference>
<dbReference type="PANTHER" id="PTHR30419">
    <property type="entry name" value="HTH-TYPE TRANSCRIPTIONAL REGULATOR YBHD"/>
    <property type="match status" value="1"/>
</dbReference>
<dbReference type="EMBL" id="RXMA01000033">
    <property type="protein sequence ID" value="RTR15595.1"/>
    <property type="molecule type" value="Genomic_DNA"/>
</dbReference>
<gene>
    <name evidence="6" type="ORF">EJ903_22780</name>
</gene>
<evidence type="ECO:0000256" key="1">
    <source>
        <dbReference type="ARBA" id="ARBA00009437"/>
    </source>
</evidence>
<evidence type="ECO:0000256" key="4">
    <source>
        <dbReference type="ARBA" id="ARBA00023163"/>
    </source>
</evidence>
<name>A0A3S0IBW3_9PROT</name>
<protein>
    <submittedName>
        <fullName evidence="6">LysR family transcriptional regulator</fullName>
    </submittedName>
</protein>
<dbReference type="InterPro" id="IPR000847">
    <property type="entry name" value="LysR_HTH_N"/>
</dbReference>
<keyword evidence="3" id="KW-0238">DNA-binding</keyword>
<dbReference type="Pfam" id="PF00126">
    <property type="entry name" value="HTH_1"/>
    <property type="match status" value="1"/>
</dbReference>
<dbReference type="InterPro" id="IPR005119">
    <property type="entry name" value="LysR_subst-bd"/>
</dbReference>
<comment type="caution">
    <text evidence="6">The sequence shown here is derived from an EMBL/GenBank/DDBJ whole genome shotgun (WGS) entry which is preliminary data.</text>
</comment>
<comment type="similarity">
    <text evidence="1">Belongs to the LysR transcriptional regulatory family.</text>
</comment>
<dbReference type="InterPro" id="IPR050950">
    <property type="entry name" value="HTH-type_LysR_regulators"/>
</dbReference>
<dbReference type="CDD" id="cd08421">
    <property type="entry name" value="PBP2_LTTR_like_1"/>
    <property type="match status" value="1"/>
</dbReference>
<dbReference type="InterPro" id="IPR036390">
    <property type="entry name" value="WH_DNA-bd_sf"/>
</dbReference>
<keyword evidence="7" id="KW-1185">Reference proteome</keyword>
<evidence type="ECO:0000313" key="6">
    <source>
        <dbReference type="EMBL" id="RTR15595.1"/>
    </source>
</evidence>
<keyword evidence="4" id="KW-0804">Transcription</keyword>
<dbReference type="SUPFAM" id="SSF53850">
    <property type="entry name" value="Periplasmic binding protein-like II"/>
    <property type="match status" value="1"/>
</dbReference>
<dbReference type="Gene3D" id="3.40.190.290">
    <property type="match status" value="1"/>
</dbReference>
<proteinExistence type="inferred from homology"/>
<dbReference type="GO" id="GO:0005829">
    <property type="term" value="C:cytosol"/>
    <property type="evidence" value="ECO:0007669"/>
    <property type="project" value="TreeGrafter"/>
</dbReference>